<gene>
    <name evidence="1" type="ORF">ACET3X_001182</name>
</gene>
<accession>A0ABR3UXL5</accession>
<dbReference type="RefSeq" id="XP_069311424.1">
    <property type="nucleotide sequence ID" value="XM_069446445.1"/>
</dbReference>
<proteinExistence type="predicted"/>
<dbReference type="GeneID" id="96081504"/>
<dbReference type="Proteomes" id="UP001578633">
    <property type="component" value="Chromosome 1"/>
</dbReference>
<organism evidence="1 2">
    <name type="scientific">Alternaria dauci</name>
    <dbReference type="NCBI Taxonomy" id="48095"/>
    <lineage>
        <taxon>Eukaryota</taxon>
        <taxon>Fungi</taxon>
        <taxon>Dikarya</taxon>
        <taxon>Ascomycota</taxon>
        <taxon>Pezizomycotina</taxon>
        <taxon>Dothideomycetes</taxon>
        <taxon>Pleosporomycetidae</taxon>
        <taxon>Pleosporales</taxon>
        <taxon>Pleosporineae</taxon>
        <taxon>Pleosporaceae</taxon>
        <taxon>Alternaria</taxon>
        <taxon>Alternaria sect. Porri</taxon>
    </lineage>
</organism>
<name>A0ABR3UXL5_9PLEO</name>
<comment type="caution">
    <text evidence="1">The sequence shown here is derived from an EMBL/GenBank/DDBJ whole genome shotgun (WGS) entry which is preliminary data.</text>
</comment>
<protein>
    <submittedName>
        <fullName evidence="1">Uncharacterized protein</fullName>
    </submittedName>
</protein>
<keyword evidence="2" id="KW-1185">Reference proteome</keyword>
<evidence type="ECO:0000313" key="2">
    <source>
        <dbReference type="Proteomes" id="UP001578633"/>
    </source>
</evidence>
<evidence type="ECO:0000313" key="1">
    <source>
        <dbReference type="EMBL" id="KAL1800840.1"/>
    </source>
</evidence>
<reference evidence="1 2" key="1">
    <citation type="submission" date="2024-09" db="EMBL/GenBank/DDBJ databases">
        <title>T2T genomes of carrot and Alternaria dauci and their utility for understanding host-pathogen interaction during carrot leaf blight disease.</title>
        <authorList>
            <person name="Liu W."/>
            <person name="Xu S."/>
            <person name="Ou C."/>
            <person name="Liu X."/>
            <person name="Zhuang F."/>
            <person name="Deng X.W."/>
        </authorList>
    </citation>
    <scope>NUCLEOTIDE SEQUENCE [LARGE SCALE GENOMIC DNA]</scope>
    <source>
        <strain evidence="1 2">A2016</strain>
    </source>
</reference>
<sequence>MLYGLFMPDIGNSAKLITLGSAVPACKRTNIVPPILYPPFFDIEGYLGWLVTSHLSLSHLSTSKPWRACRRLQCQEPRATFHQQASRGLQPTPR</sequence>
<dbReference type="EMBL" id="JBHGVX010000001">
    <property type="protein sequence ID" value="KAL1800840.1"/>
    <property type="molecule type" value="Genomic_DNA"/>
</dbReference>